<feature type="domain" description="YlxR" evidence="1">
    <location>
        <begin position="26"/>
        <end position="89"/>
    </location>
</feature>
<accession>F0RLR2</accession>
<dbReference type="KEGG" id="dpt:Deipr_0741"/>
<dbReference type="AlphaFoldDB" id="F0RLR2"/>
<dbReference type="EMBL" id="CP002536">
    <property type="protein sequence ID" value="ADY25901.1"/>
    <property type="molecule type" value="Genomic_DNA"/>
</dbReference>
<dbReference type="PANTHER" id="PTHR34215:SF1">
    <property type="entry name" value="YLXR DOMAIN-CONTAINING PROTEIN"/>
    <property type="match status" value="1"/>
</dbReference>
<proteinExistence type="predicted"/>
<keyword evidence="3" id="KW-1185">Reference proteome</keyword>
<protein>
    <recommendedName>
        <fullName evidence="1">YlxR domain-containing protein</fullName>
    </recommendedName>
</protein>
<name>F0RLR2_DEIPM</name>
<dbReference type="SUPFAM" id="SSF64376">
    <property type="entry name" value="YlxR-like"/>
    <property type="match status" value="1"/>
</dbReference>
<reference evidence="3" key="1">
    <citation type="submission" date="2011-02" db="EMBL/GenBank/DDBJ databases">
        <title>The complete sequence of chromosome of Deinococcus proteolyticus DSM 20540.</title>
        <authorList>
            <consortium name="US DOE Joint Genome Institute (JGI-PGF)"/>
            <person name="Lucas S."/>
            <person name="Copeland A."/>
            <person name="Lapidus A."/>
            <person name="Bruce D."/>
            <person name="Goodwin L."/>
            <person name="Pitluck S."/>
            <person name="Kyrpides N."/>
            <person name="Mavromatis K."/>
            <person name="Pagani I."/>
            <person name="Ivanova N."/>
            <person name="Ovchinnikova G."/>
            <person name="Zeytun A."/>
            <person name="Detter J.C."/>
            <person name="Han C."/>
            <person name="Land M."/>
            <person name="Hauser L."/>
            <person name="Markowitz V."/>
            <person name="Cheng J.-F."/>
            <person name="Hugenholtz P."/>
            <person name="Woyke T."/>
            <person name="Wu D."/>
            <person name="Pukall R."/>
            <person name="Steenblock K."/>
            <person name="Brambilla E."/>
            <person name="Klenk H.-P."/>
            <person name="Eisen J.A."/>
        </authorList>
    </citation>
    <scope>NUCLEOTIDE SEQUENCE [LARGE SCALE GENOMIC DNA]</scope>
    <source>
        <strain evidence="3">ATCC 35074 / DSM 20540 / JCM 6276 / NBRC 101906 / NCIMB 13154 / VKM Ac-1939 / CCM 2703 / MRP</strain>
    </source>
</reference>
<gene>
    <name evidence="2" type="ordered locus">Deipr_0741</name>
</gene>
<dbReference type="eggNOG" id="COG2740">
    <property type="taxonomic scope" value="Bacteria"/>
</dbReference>
<dbReference type="Proteomes" id="UP000007718">
    <property type="component" value="Chromosome"/>
</dbReference>
<dbReference type="Gene3D" id="3.30.1230.10">
    <property type="entry name" value="YlxR-like"/>
    <property type="match status" value="1"/>
</dbReference>
<evidence type="ECO:0000313" key="3">
    <source>
        <dbReference type="Proteomes" id="UP000007718"/>
    </source>
</evidence>
<dbReference type="STRING" id="693977.Deipr_0741"/>
<dbReference type="HOGENOM" id="CLU_1934587_0_0_0"/>
<evidence type="ECO:0000313" key="2">
    <source>
        <dbReference type="EMBL" id="ADY25901.1"/>
    </source>
</evidence>
<reference evidence="2 3" key="2">
    <citation type="journal article" date="2012" name="Stand. Genomic Sci.">
        <title>Complete genome sequence of the orange-red pigmented, radioresistant Deinococcus proteolyticus type strain (MRP(T)).</title>
        <authorList>
            <person name="Copeland A."/>
            <person name="Zeytun A."/>
            <person name="Yassawong M."/>
            <person name="Nolan M."/>
            <person name="Lucas S."/>
            <person name="Hammon N."/>
            <person name="Deshpande S."/>
            <person name="Cheng J.F."/>
            <person name="Han C."/>
            <person name="Tapia R."/>
            <person name="Goodwin L.A."/>
            <person name="Pitluck S."/>
            <person name="Mavromatis K."/>
            <person name="Liolios K."/>
            <person name="Pagani I."/>
            <person name="Ivanova N."/>
            <person name="Mikhailova N."/>
            <person name="Pati A."/>
            <person name="Chen A."/>
            <person name="Palaniappan K."/>
            <person name="Land M."/>
            <person name="Hauser L."/>
            <person name="Jeffries C.D."/>
            <person name="Brambilla E.M."/>
            <person name="Rohde M."/>
            <person name="Sikorski J."/>
            <person name="Pukall R."/>
            <person name="Goker M."/>
            <person name="Detter J.C."/>
            <person name="Woyke T."/>
            <person name="Bristow J."/>
            <person name="Eisen J.A."/>
            <person name="Markowitz V."/>
            <person name="Hugenholtz P."/>
            <person name="Kyrpides N.C."/>
            <person name="Klenk H.P."/>
            <person name="Lapidus A."/>
        </authorList>
    </citation>
    <scope>NUCLEOTIDE SEQUENCE [LARGE SCALE GENOMIC DNA]</scope>
    <source>
        <strain evidence="3">ATCC 35074 / DSM 20540 / JCM 6276 / NBRC 101906 / NCIMB 13154 / VKM Ac-1939 / CCM 2703 / MRP</strain>
    </source>
</reference>
<dbReference type="PANTHER" id="PTHR34215">
    <property type="entry name" value="BLL0784 PROTEIN"/>
    <property type="match status" value="1"/>
</dbReference>
<dbReference type="InterPro" id="IPR035931">
    <property type="entry name" value="YlxR-like_sf"/>
</dbReference>
<dbReference type="Pfam" id="PF04296">
    <property type="entry name" value="YlxR"/>
    <property type="match status" value="1"/>
</dbReference>
<dbReference type="InterPro" id="IPR007393">
    <property type="entry name" value="YlxR_dom"/>
</dbReference>
<sequence>MGSRARVTRRADPPATPVLAAHVPLRTCVACRRARPQAELLRLTPAPHGGWQLTGPSVRRLPGRGRYLCADTPGCWTEKRLRRAFGAAAPALAQQLTGPLAQQLIGRAPLAPIPLPEPFAQPELQPEPMS</sequence>
<evidence type="ECO:0000259" key="1">
    <source>
        <dbReference type="Pfam" id="PF04296"/>
    </source>
</evidence>
<dbReference type="InterPro" id="IPR037465">
    <property type="entry name" value="YlxR"/>
</dbReference>
<organism evidence="2 3">
    <name type="scientific">Deinococcus proteolyticus (strain ATCC 35074 / DSM 20540 / JCM 6276 / NBRC 101906 / NCIMB 13154 / VKM Ac-1939 / CCM 2703 / MRP)</name>
    <dbReference type="NCBI Taxonomy" id="693977"/>
    <lineage>
        <taxon>Bacteria</taxon>
        <taxon>Thermotogati</taxon>
        <taxon>Deinococcota</taxon>
        <taxon>Deinococci</taxon>
        <taxon>Deinococcales</taxon>
        <taxon>Deinococcaceae</taxon>
        <taxon>Deinococcus</taxon>
    </lineage>
</organism>